<evidence type="ECO:0008006" key="3">
    <source>
        <dbReference type="Google" id="ProtNLM"/>
    </source>
</evidence>
<reference evidence="1" key="1">
    <citation type="submission" date="2022-08" db="EMBL/GenBank/DDBJ databases">
        <authorList>
            <person name="Tistechok S."/>
            <person name="Samborskyy M."/>
            <person name="Roman I."/>
        </authorList>
    </citation>
    <scope>NUCLEOTIDE SEQUENCE</scope>
    <source>
        <strain evidence="1">DSM 103496</strain>
    </source>
</reference>
<gene>
    <name evidence="1" type="ORF">NZH93_27740</name>
</gene>
<keyword evidence="2" id="KW-1185">Reference proteome</keyword>
<accession>A0A9X2VQ44</accession>
<dbReference type="RefSeq" id="WP_259626151.1">
    <property type="nucleotide sequence ID" value="NZ_JANYMP010000014.1"/>
</dbReference>
<proteinExistence type="predicted"/>
<dbReference type="AlphaFoldDB" id="A0A9X2VQ44"/>
<comment type="caution">
    <text evidence="1">The sequence shown here is derived from an EMBL/GenBank/DDBJ whole genome shotgun (WGS) entry which is preliminary data.</text>
</comment>
<sequence>MIREDLVLVITIRCTIRPEWTDPWQELTEEFARAGKAEECDVRFQWFRCADDSLPSPPR</sequence>
<evidence type="ECO:0000313" key="1">
    <source>
        <dbReference type="EMBL" id="MCS7480665.1"/>
    </source>
</evidence>
<protein>
    <recommendedName>
        <fullName evidence="3">Antibiotic biosynthesis monooxygenase</fullName>
    </recommendedName>
</protein>
<organism evidence="1 2">
    <name type="scientific">Umezawaea endophytica</name>
    <dbReference type="NCBI Taxonomy" id="1654476"/>
    <lineage>
        <taxon>Bacteria</taxon>
        <taxon>Bacillati</taxon>
        <taxon>Actinomycetota</taxon>
        <taxon>Actinomycetes</taxon>
        <taxon>Pseudonocardiales</taxon>
        <taxon>Pseudonocardiaceae</taxon>
        <taxon>Umezawaea</taxon>
    </lineage>
</organism>
<name>A0A9X2VQ44_9PSEU</name>
<dbReference type="EMBL" id="JANYMP010000014">
    <property type="protein sequence ID" value="MCS7480665.1"/>
    <property type="molecule type" value="Genomic_DNA"/>
</dbReference>
<evidence type="ECO:0000313" key="2">
    <source>
        <dbReference type="Proteomes" id="UP001141259"/>
    </source>
</evidence>
<dbReference type="Proteomes" id="UP001141259">
    <property type="component" value="Unassembled WGS sequence"/>
</dbReference>